<evidence type="ECO:0000256" key="3">
    <source>
        <dbReference type="ARBA" id="ARBA00022840"/>
    </source>
</evidence>
<keyword evidence="3" id="KW-0067">ATP-binding</keyword>
<dbReference type="InterPro" id="IPR003439">
    <property type="entry name" value="ABC_transporter-like_ATP-bd"/>
</dbReference>
<dbReference type="PANTHER" id="PTHR42794">
    <property type="entry name" value="HEMIN IMPORT ATP-BINDING PROTEIN HMUV"/>
    <property type="match status" value="1"/>
</dbReference>
<evidence type="ECO:0000256" key="1">
    <source>
        <dbReference type="ARBA" id="ARBA00022448"/>
    </source>
</evidence>
<evidence type="ECO:0000259" key="5">
    <source>
        <dbReference type="PROSITE" id="PS50893"/>
    </source>
</evidence>
<dbReference type="Gene3D" id="3.40.50.300">
    <property type="entry name" value="P-loop containing nucleotide triphosphate hydrolases"/>
    <property type="match status" value="1"/>
</dbReference>
<dbReference type="PANTHER" id="PTHR42794:SF1">
    <property type="entry name" value="HEMIN IMPORT ATP-BINDING PROTEIN HMUV"/>
    <property type="match status" value="1"/>
</dbReference>
<dbReference type="SUPFAM" id="SSF52540">
    <property type="entry name" value="P-loop containing nucleoside triphosphate hydrolases"/>
    <property type="match status" value="1"/>
</dbReference>
<dbReference type="PROSITE" id="PS50893">
    <property type="entry name" value="ABC_TRANSPORTER_2"/>
    <property type="match status" value="1"/>
</dbReference>
<gene>
    <name evidence="6" type="ORF">FLSS-8_0037</name>
</gene>
<dbReference type="EMBL" id="JX684080">
    <property type="protein sequence ID" value="AGF93067.1"/>
    <property type="molecule type" value="Genomic_DNA"/>
</dbReference>
<dbReference type="SMART" id="SM00382">
    <property type="entry name" value="AAA"/>
    <property type="match status" value="1"/>
</dbReference>
<evidence type="ECO:0000313" key="6">
    <source>
        <dbReference type="EMBL" id="AGF93067.1"/>
    </source>
</evidence>
<keyword evidence="2" id="KW-0547">Nucleotide-binding</keyword>
<proteinExistence type="predicted"/>
<dbReference type="FunFam" id="3.40.50.300:FF:000134">
    <property type="entry name" value="Iron-enterobactin ABC transporter ATP-binding protein"/>
    <property type="match status" value="1"/>
</dbReference>
<sequence>MSKLKAKGIDFAYNGGDLVLKDVDMELNEGEILALVGPNGSGKSTLLKCLADFHSPDKGSVNIDKKNISDYSLNEKARKLGYVPQIENISFPSTVFDTILMGRKPYISWKPSKKDKRIVSDLIEKMELSDLAMRDINELSGGQRQKVFVARALAQQPKIMLLDEPTSNLDLKHQLEVLNIVKEQAESGISSIIAIHDLNMAIRYSDKIVMLKEGEVFASGGMEVVSQENIRDVYEVNVHVSDHAGWLTVTPDEPISEL</sequence>
<dbReference type="Pfam" id="PF00005">
    <property type="entry name" value="ABC_tran"/>
    <property type="match status" value="1"/>
</dbReference>
<name>M1Q1F2_9ZZZZ</name>
<dbReference type="GO" id="GO:0005524">
    <property type="term" value="F:ATP binding"/>
    <property type="evidence" value="ECO:0007669"/>
    <property type="project" value="UniProtKB-KW"/>
</dbReference>
<evidence type="ECO:0000256" key="2">
    <source>
        <dbReference type="ARBA" id="ARBA00022741"/>
    </source>
</evidence>
<protein>
    <submittedName>
        <fullName evidence="6">Protein containing ABC transporter-like domain protein</fullName>
    </submittedName>
</protein>
<dbReference type="InterPro" id="IPR027417">
    <property type="entry name" value="P-loop_NTPase"/>
</dbReference>
<dbReference type="GO" id="GO:0016887">
    <property type="term" value="F:ATP hydrolysis activity"/>
    <property type="evidence" value="ECO:0007669"/>
    <property type="project" value="InterPro"/>
</dbReference>
<reference evidence="6" key="1">
    <citation type="journal article" date="2013" name="Syst. Appl. Microbiol.">
        <title>New insights into the archaeal diversity of a hypersaline microbial mat obtained by a metagenomic approach.</title>
        <authorList>
            <person name="Lopez-Lopez A."/>
            <person name="Richter M."/>
            <person name="Pena A."/>
            <person name="Tamames J."/>
            <person name="Rossello-Mora R."/>
        </authorList>
    </citation>
    <scope>NUCLEOTIDE SEQUENCE</scope>
</reference>
<organism evidence="6">
    <name type="scientific">uncultured organism</name>
    <dbReference type="NCBI Taxonomy" id="155900"/>
    <lineage>
        <taxon>unclassified sequences</taxon>
        <taxon>environmental samples</taxon>
    </lineage>
</organism>
<dbReference type="AlphaFoldDB" id="M1Q1F2"/>
<accession>M1Q1F2</accession>
<keyword evidence="4" id="KW-1278">Translocase</keyword>
<keyword evidence="1" id="KW-0813">Transport</keyword>
<dbReference type="InterPro" id="IPR017871">
    <property type="entry name" value="ABC_transporter-like_CS"/>
</dbReference>
<dbReference type="InterPro" id="IPR003593">
    <property type="entry name" value="AAA+_ATPase"/>
</dbReference>
<dbReference type="CDD" id="cd03214">
    <property type="entry name" value="ABC_Iron-Siderophores_B12_Hemin"/>
    <property type="match status" value="1"/>
</dbReference>
<evidence type="ECO:0000256" key="4">
    <source>
        <dbReference type="ARBA" id="ARBA00022967"/>
    </source>
</evidence>
<dbReference type="PROSITE" id="PS00211">
    <property type="entry name" value="ABC_TRANSPORTER_1"/>
    <property type="match status" value="1"/>
</dbReference>
<feature type="domain" description="ABC transporter" evidence="5">
    <location>
        <begin position="4"/>
        <end position="238"/>
    </location>
</feature>